<evidence type="ECO:0000256" key="3">
    <source>
        <dbReference type="ARBA" id="ARBA00010088"/>
    </source>
</evidence>
<comment type="caution">
    <text evidence="13">The sequence shown here is derived from an EMBL/GenBank/DDBJ whole genome shotgun (WGS) entry which is preliminary data.</text>
</comment>
<dbReference type="GO" id="GO:0016787">
    <property type="term" value="F:hydrolase activity"/>
    <property type="evidence" value="ECO:0007669"/>
    <property type="project" value="UniProtKB-KW"/>
</dbReference>
<evidence type="ECO:0000256" key="5">
    <source>
        <dbReference type="ARBA" id="ARBA00021843"/>
    </source>
</evidence>
<comment type="similarity">
    <text evidence="3">Belongs to the peptidase S33 family.</text>
</comment>
<proteinExistence type="inferred from homology"/>
<keyword evidence="8" id="KW-0645">Protease</keyword>
<dbReference type="EMBL" id="JABTCG010000005">
    <property type="protein sequence ID" value="MBD0852099.1"/>
    <property type="molecule type" value="Genomic_DNA"/>
</dbReference>
<evidence type="ECO:0000256" key="9">
    <source>
        <dbReference type="ARBA" id="ARBA00022801"/>
    </source>
</evidence>
<dbReference type="SUPFAM" id="SSF53474">
    <property type="entry name" value="alpha/beta-Hydrolases"/>
    <property type="match status" value="1"/>
</dbReference>
<dbReference type="PANTHER" id="PTHR43722">
    <property type="entry name" value="PROLINE IMINOPEPTIDASE"/>
    <property type="match status" value="1"/>
</dbReference>
<keyword evidence="7" id="KW-0963">Cytoplasm</keyword>
<dbReference type="Proteomes" id="UP000598350">
    <property type="component" value="Unassembled WGS sequence"/>
</dbReference>
<feature type="transmembrane region" description="Helical" evidence="11">
    <location>
        <begin position="12"/>
        <end position="31"/>
    </location>
</feature>
<keyword evidence="11" id="KW-0812">Transmembrane</keyword>
<comment type="subcellular location">
    <subcellularLocation>
        <location evidence="2">Cytoplasm</location>
    </subcellularLocation>
</comment>
<evidence type="ECO:0000256" key="7">
    <source>
        <dbReference type="ARBA" id="ARBA00022490"/>
    </source>
</evidence>
<keyword evidence="9 13" id="KW-0378">Hydrolase</keyword>
<dbReference type="InterPro" id="IPR002410">
    <property type="entry name" value="Peptidase_S33"/>
</dbReference>
<reference evidence="13 14" key="1">
    <citation type="submission" date="2020-05" db="EMBL/GenBank/DDBJ databases">
        <title>The draft genome sequence of Maribacter arenosus CAU 1321.</title>
        <authorList>
            <person name="Mu L."/>
        </authorList>
    </citation>
    <scope>NUCLEOTIDE SEQUENCE [LARGE SCALE GENOMIC DNA]</scope>
    <source>
        <strain evidence="13 14">CAU 1321</strain>
    </source>
</reference>
<keyword evidence="11" id="KW-1133">Transmembrane helix</keyword>
<evidence type="ECO:0000256" key="4">
    <source>
        <dbReference type="ARBA" id="ARBA00012568"/>
    </source>
</evidence>
<feature type="domain" description="AB hydrolase-1" evidence="12">
    <location>
        <begin position="77"/>
        <end position="351"/>
    </location>
</feature>
<dbReference type="PRINTS" id="PR00793">
    <property type="entry name" value="PROAMNOPTASE"/>
</dbReference>
<evidence type="ECO:0000256" key="2">
    <source>
        <dbReference type="ARBA" id="ARBA00004496"/>
    </source>
</evidence>
<sequence length="367" mass="41918">MKRFKKALKIFAYLLSGLFIMLFGLVIVLWLKSPGTTDPIVDANGKDMPNSIASIEKVTLGDLEQTLIIRGADRTKPVMLFLHGGPGSPEFIFLRNTNSAIENDFVMVYWEQRGAGKSYSAEIPVESMNLNQFISDTKELSELLAKRFGKDKIHIMGHSWGSLLGILTAHQYPELFYTYFGIGQVCHQYKGERISTEWAKEQAVKHKDKDAIEALGALRFPDSLAGSEAWMDYLPIERKYVMQFGGGVTREMKGMWPLVMMLLEAKEYTFGDKMNYLKASMFSTKHLWPEVINTNLFREIDSMQVPVYIFQGIHDYQTPYALAKDFYDQLKAPQKAFYTFENSAHSPLMEESERFNSIVKEKAVESE</sequence>
<protein>
    <recommendedName>
        <fullName evidence="5">Proline iminopeptidase</fullName>
        <ecNumber evidence="4">3.4.11.5</ecNumber>
    </recommendedName>
    <alternativeName>
        <fullName evidence="10">Prolyl aminopeptidase</fullName>
    </alternativeName>
</protein>
<name>A0ABR7VEN1_9FLAO</name>
<evidence type="ECO:0000256" key="8">
    <source>
        <dbReference type="ARBA" id="ARBA00022670"/>
    </source>
</evidence>
<evidence type="ECO:0000259" key="12">
    <source>
        <dbReference type="Pfam" id="PF00561"/>
    </source>
</evidence>
<evidence type="ECO:0000313" key="14">
    <source>
        <dbReference type="Proteomes" id="UP000598350"/>
    </source>
</evidence>
<evidence type="ECO:0000256" key="6">
    <source>
        <dbReference type="ARBA" id="ARBA00022438"/>
    </source>
</evidence>
<dbReference type="Gene3D" id="3.40.50.1820">
    <property type="entry name" value="alpha/beta hydrolase"/>
    <property type="match status" value="1"/>
</dbReference>
<comment type="catalytic activity">
    <reaction evidence="1">
        <text>Release of N-terminal proline from a peptide.</text>
        <dbReference type="EC" id="3.4.11.5"/>
    </reaction>
</comment>
<evidence type="ECO:0000313" key="13">
    <source>
        <dbReference type="EMBL" id="MBD0852099.1"/>
    </source>
</evidence>
<keyword evidence="11" id="KW-0472">Membrane</keyword>
<dbReference type="PANTHER" id="PTHR43722:SF1">
    <property type="entry name" value="PROLINE IMINOPEPTIDASE"/>
    <property type="match status" value="1"/>
</dbReference>
<accession>A0ABR7VEN1</accession>
<dbReference type="InterPro" id="IPR000073">
    <property type="entry name" value="AB_hydrolase_1"/>
</dbReference>
<keyword evidence="6" id="KW-0031">Aminopeptidase</keyword>
<gene>
    <name evidence="13" type="ORF">HPE63_15560</name>
</gene>
<evidence type="ECO:0000256" key="11">
    <source>
        <dbReference type="SAM" id="Phobius"/>
    </source>
</evidence>
<dbReference type="Pfam" id="PF00561">
    <property type="entry name" value="Abhydrolase_1"/>
    <property type="match status" value="1"/>
</dbReference>
<evidence type="ECO:0000256" key="10">
    <source>
        <dbReference type="ARBA" id="ARBA00029605"/>
    </source>
</evidence>
<dbReference type="InterPro" id="IPR029058">
    <property type="entry name" value="AB_hydrolase_fold"/>
</dbReference>
<dbReference type="EC" id="3.4.11.5" evidence="4"/>
<dbReference type="RefSeq" id="WP_188315204.1">
    <property type="nucleotide sequence ID" value="NZ_JABTCG010000005.1"/>
</dbReference>
<evidence type="ECO:0000256" key="1">
    <source>
        <dbReference type="ARBA" id="ARBA00001585"/>
    </source>
</evidence>
<organism evidence="13 14">
    <name type="scientific">Maribacter arenosus</name>
    <dbReference type="NCBI Taxonomy" id="1854708"/>
    <lineage>
        <taxon>Bacteria</taxon>
        <taxon>Pseudomonadati</taxon>
        <taxon>Bacteroidota</taxon>
        <taxon>Flavobacteriia</taxon>
        <taxon>Flavobacteriales</taxon>
        <taxon>Flavobacteriaceae</taxon>
        <taxon>Maribacter</taxon>
    </lineage>
</organism>
<dbReference type="InterPro" id="IPR005944">
    <property type="entry name" value="Pro_iminopeptidase"/>
</dbReference>
<keyword evidence="14" id="KW-1185">Reference proteome</keyword>